<feature type="domain" description="Winged helix-turn helix" evidence="1">
    <location>
        <begin position="8"/>
        <end position="62"/>
    </location>
</feature>
<dbReference type="Proteomes" id="UP001464891">
    <property type="component" value="Unassembled WGS sequence"/>
</dbReference>
<dbReference type="EMBL" id="JAMPKM010000018">
    <property type="protein sequence ID" value="MEP0819978.1"/>
    <property type="molecule type" value="Genomic_DNA"/>
</dbReference>
<sequence>MLDWLKAKNYWNLSELQQHLEERYGIVFASNQSYYDLFAAAGISWKKPQKRNPQADHEVVEKTRNHGLVGAASAGDCHGSARGLFPG</sequence>
<name>A0ABV0JDW5_9CYAN</name>
<reference evidence="2 3" key="1">
    <citation type="submission" date="2022-04" db="EMBL/GenBank/DDBJ databases">
        <title>Positive selection, recombination, and allopatry shape intraspecific diversity of widespread and dominant cyanobacteria.</title>
        <authorList>
            <person name="Wei J."/>
            <person name="Shu W."/>
            <person name="Hu C."/>
        </authorList>
    </citation>
    <scope>NUCLEOTIDE SEQUENCE [LARGE SCALE GENOMIC DNA]</scope>
    <source>
        <strain evidence="2 3">GB2-A4</strain>
    </source>
</reference>
<organism evidence="2 3">
    <name type="scientific">Trichocoleus desertorum GB2-A4</name>
    <dbReference type="NCBI Taxonomy" id="2933944"/>
    <lineage>
        <taxon>Bacteria</taxon>
        <taxon>Bacillati</taxon>
        <taxon>Cyanobacteriota</taxon>
        <taxon>Cyanophyceae</taxon>
        <taxon>Leptolyngbyales</taxon>
        <taxon>Trichocoleusaceae</taxon>
        <taxon>Trichocoleus</taxon>
    </lineage>
</organism>
<dbReference type="InterPro" id="IPR025959">
    <property type="entry name" value="Winged_HTH_dom"/>
</dbReference>
<evidence type="ECO:0000259" key="1">
    <source>
        <dbReference type="Pfam" id="PF13592"/>
    </source>
</evidence>
<gene>
    <name evidence="2" type="ORF">NC998_23005</name>
</gene>
<proteinExistence type="predicted"/>
<protein>
    <submittedName>
        <fullName evidence="2">Winged helix-turn-helix domain-containing protein</fullName>
    </submittedName>
</protein>
<accession>A0ABV0JDW5</accession>
<keyword evidence="3" id="KW-1185">Reference proteome</keyword>
<comment type="caution">
    <text evidence="2">The sequence shown here is derived from an EMBL/GenBank/DDBJ whole genome shotgun (WGS) entry which is preliminary data.</text>
</comment>
<dbReference type="RefSeq" id="WP_199299331.1">
    <property type="nucleotide sequence ID" value="NZ_JAMPKM010000018.1"/>
</dbReference>
<evidence type="ECO:0000313" key="3">
    <source>
        <dbReference type="Proteomes" id="UP001464891"/>
    </source>
</evidence>
<dbReference type="Pfam" id="PF13592">
    <property type="entry name" value="HTH_33"/>
    <property type="match status" value="1"/>
</dbReference>
<evidence type="ECO:0000313" key="2">
    <source>
        <dbReference type="EMBL" id="MEP0819978.1"/>
    </source>
</evidence>